<dbReference type="RefSeq" id="WP_097029014.1">
    <property type="nucleotide sequence ID" value="NZ_OAOQ01000001.1"/>
</dbReference>
<dbReference type="EMBL" id="OAOQ01000001">
    <property type="protein sequence ID" value="SNX67792.1"/>
    <property type="molecule type" value="Genomic_DNA"/>
</dbReference>
<keyword evidence="1" id="KW-0175">Coiled coil</keyword>
<feature type="coiled-coil region" evidence="1">
    <location>
        <begin position="69"/>
        <end position="96"/>
    </location>
</feature>
<sequence>MTAAVSDLPASATSVCLGLAAATDALREATARGDLAAMVAQDDRLRALAGGLAGPGREGVASAQLLAALVAALDAVRAAEAEIEGLRLRADADRQQTRRLRLAYSDGVRR</sequence>
<evidence type="ECO:0000313" key="3">
    <source>
        <dbReference type="Proteomes" id="UP000219467"/>
    </source>
</evidence>
<accession>A0A285CJM6</accession>
<keyword evidence="3" id="KW-1185">Reference proteome</keyword>
<evidence type="ECO:0000256" key="1">
    <source>
        <dbReference type="SAM" id="Coils"/>
    </source>
</evidence>
<gene>
    <name evidence="2" type="ORF">SAMN05878503_101430</name>
</gene>
<dbReference type="AlphaFoldDB" id="A0A285CJM6"/>
<evidence type="ECO:0008006" key="4">
    <source>
        <dbReference type="Google" id="ProtNLM"/>
    </source>
</evidence>
<dbReference type="Proteomes" id="UP000219467">
    <property type="component" value="Unassembled WGS sequence"/>
</dbReference>
<protein>
    <recommendedName>
        <fullName evidence="4">Flagellar protein FliT</fullName>
    </recommendedName>
</protein>
<evidence type="ECO:0000313" key="2">
    <source>
        <dbReference type="EMBL" id="SNX67792.1"/>
    </source>
</evidence>
<proteinExistence type="predicted"/>
<name>A0A285CJM6_9RHOB</name>
<organism evidence="2 3">
    <name type="scientific">Cereibacter ovatus</name>
    <dbReference type="NCBI Taxonomy" id="439529"/>
    <lineage>
        <taxon>Bacteria</taxon>
        <taxon>Pseudomonadati</taxon>
        <taxon>Pseudomonadota</taxon>
        <taxon>Alphaproteobacteria</taxon>
        <taxon>Rhodobacterales</taxon>
        <taxon>Paracoccaceae</taxon>
        <taxon>Cereibacter</taxon>
    </lineage>
</organism>
<reference evidence="3" key="1">
    <citation type="submission" date="2017-08" db="EMBL/GenBank/DDBJ databases">
        <authorList>
            <person name="Varghese N."/>
            <person name="Submissions S."/>
        </authorList>
    </citation>
    <scope>NUCLEOTIDE SEQUENCE [LARGE SCALE GENOMIC DNA]</scope>
    <source>
        <strain evidence="3">JA234</strain>
    </source>
</reference>